<dbReference type="Gene3D" id="1.20.1070.10">
    <property type="entry name" value="Rhodopsin 7-helix transmembrane proteins"/>
    <property type="match status" value="1"/>
</dbReference>
<evidence type="ECO:0000259" key="12">
    <source>
        <dbReference type="PROSITE" id="PS50227"/>
    </source>
</evidence>
<dbReference type="InterPro" id="IPR036445">
    <property type="entry name" value="GPCR_2_extracell_dom_sf"/>
</dbReference>
<dbReference type="Gene3D" id="4.10.1240.10">
    <property type="entry name" value="GPCR, family 2, extracellular hormone receptor domain"/>
    <property type="match status" value="1"/>
</dbReference>
<keyword evidence="8" id="KW-0675">Receptor</keyword>
<evidence type="ECO:0000256" key="5">
    <source>
        <dbReference type="ARBA" id="ARBA00022989"/>
    </source>
</evidence>
<feature type="transmembrane region" description="Helical" evidence="11">
    <location>
        <begin position="240"/>
        <end position="257"/>
    </location>
</feature>
<evidence type="ECO:0000256" key="6">
    <source>
        <dbReference type="ARBA" id="ARBA00023040"/>
    </source>
</evidence>
<dbReference type="InterPro" id="IPR000832">
    <property type="entry name" value="GPCR_2_secretin-like"/>
</dbReference>
<dbReference type="InterPro" id="IPR001879">
    <property type="entry name" value="GPCR_2_extracellular_dom"/>
</dbReference>
<dbReference type="PANTHER" id="PTHR45620:SF23">
    <property type="entry name" value="GLUCAGON-LIKE PEPTIDE 2 RECEPTOR"/>
    <property type="match status" value="1"/>
</dbReference>
<dbReference type="InterPro" id="IPR017981">
    <property type="entry name" value="GPCR_2-like_7TM"/>
</dbReference>
<evidence type="ECO:0000256" key="8">
    <source>
        <dbReference type="ARBA" id="ARBA00023170"/>
    </source>
</evidence>
<evidence type="ECO:0000256" key="11">
    <source>
        <dbReference type="SAM" id="Phobius"/>
    </source>
</evidence>
<name>A0A401SCF3_CHIPU</name>
<dbReference type="Pfam" id="PF02793">
    <property type="entry name" value="HRM"/>
    <property type="match status" value="1"/>
</dbReference>
<dbReference type="InterPro" id="IPR017983">
    <property type="entry name" value="GPCR_2_secretin-like_CS"/>
</dbReference>
<keyword evidence="15" id="KW-1185">Reference proteome</keyword>
<dbReference type="STRING" id="137246.A0A401SCF3"/>
<dbReference type="FunFam" id="1.20.1070.10:FF:000133">
    <property type="entry name" value="Glucagon receptor a"/>
    <property type="match status" value="1"/>
</dbReference>
<protein>
    <recommendedName>
        <fullName evidence="16">G-protein coupled receptors family 2 profile 2 domain-containing protein</fullName>
    </recommendedName>
</protein>
<keyword evidence="10" id="KW-0807">Transducer</keyword>
<feature type="transmembrane region" description="Helical" evidence="11">
    <location>
        <begin position="277"/>
        <end position="299"/>
    </location>
</feature>
<evidence type="ECO:0000256" key="1">
    <source>
        <dbReference type="ARBA" id="ARBA00004651"/>
    </source>
</evidence>
<dbReference type="PROSITE" id="PS00649">
    <property type="entry name" value="G_PROTEIN_RECEP_F2_1"/>
    <property type="match status" value="1"/>
</dbReference>
<evidence type="ECO:0000313" key="15">
    <source>
        <dbReference type="Proteomes" id="UP000287033"/>
    </source>
</evidence>
<organism evidence="14 15">
    <name type="scientific">Chiloscyllium punctatum</name>
    <name type="common">Brownbanded bambooshark</name>
    <name type="synonym">Hemiscyllium punctatum</name>
    <dbReference type="NCBI Taxonomy" id="137246"/>
    <lineage>
        <taxon>Eukaryota</taxon>
        <taxon>Metazoa</taxon>
        <taxon>Chordata</taxon>
        <taxon>Craniata</taxon>
        <taxon>Vertebrata</taxon>
        <taxon>Chondrichthyes</taxon>
        <taxon>Elasmobranchii</taxon>
        <taxon>Galeomorphii</taxon>
        <taxon>Galeoidea</taxon>
        <taxon>Orectolobiformes</taxon>
        <taxon>Hemiscylliidae</taxon>
        <taxon>Chiloscyllium</taxon>
    </lineage>
</organism>
<gene>
    <name evidence="14" type="ORF">chiPu_0006460</name>
</gene>
<keyword evidence="7 11" id="KW-0472">Membrane</keyword>
<accession>A0A401SCF3</accession>
<dbReference type="OrthoDB" id="5967113at2759"/>
<comment type="similarity">
    <text evidence="2">Belongs to the G-protein coupled receptor 2 family.</text>
</comment>
<keyword evidence="5 11" id="KW-1133">Transmembrane helix</keyword>
<feature type="transmembrane region" description="Helical" evidence="11">
    <location>
        <begin position="151"/>
        <end position="170"/>
    </location>
</feature>
<dbReference type="AlphaFoldDB" id="A0A401SCF3"/>
<feature type="domain" description="G-protein coupled receptors family 2 profile 2" evidence="13">
    <location>
        <begin position="114"/>
        <end position="377"/>
    </location>
</feature>
<feature type="transmembrane region" description="Helical" evidence="11">
    <location>
        <begin position="320"/>
        <end position="341"/>
    </location>
</feature>
<keyword evidence="3" id="KW-1003">Cell membrane</keyword>
<evidence type="ECO:0000256" key="7">
    <source>
        <dbReference type="ARBA" id="ARBA00023136"/>
    </source>
</evidence>
<dbReference type="PROSITE" id="PS50261">
    <property type="entry name" value="G_PROTEIN_RECEP_F2_4"/>
    <property type="match status" value="1"/>
</dbReference>
<evidence type="ECO:0000256" key="2">
    <source>
        <dbReference type="ARBA" id="ARBA00005314"/>
    </source>
</evidence>
<sequence length="479" mass="55599">MLEDTISNWSLYKDQCLQNLTKASNKTGIFCNGSFDQFVCWPESLPGNVSEPCPWYLPWIKPGSTGMVYRYCLDNGSWMTVSNSTEVWRDHSECSEDNQEVQKKNNQHGSLKALQLIYTVGYSLSLASLLLAVLILLWLRKLHCTRNYIHMNLFASFILRALAVLVKDMFLNNTYSKRPDDEIGWKSYFDTKVSNGCKIAQVLMHYFVGANFFWLLVEGIYLHKMIVLAVLSEKRLLKQYALIGWVCPLFFVIPWTISKVIYENEWCWGTNKHMGIWWIIRGPVIFAIIMNFYIFIKILKMLLSKLKAQQMRFSDYKYRLARSTLVLIPLLGIHEFVFIFLIDEHIPGILKQIRLFIQLAISSFQGFLVALLYCFANGEVQAELKMRWRCWLLVNHFECTSCVFGKHFTYLGKCPKPRSNSYIYNSSSYYSDTRTSSMQLNTAPMTELQAHKAIPMEQFIQTRVSESSEGEADIGESQM</sequence>
<evidence type="ECO:0000259" key="13">
    <source>
        <dbReference type="PROSITE" id="PS50261"/>
    </source>
</evidence>
<comment type="subcellular location">
    <subcellularLocation>
        <location evidence="1">Cell membrane</location>
        <topology evidence="1">Multi-pass membrane protein</topology>
    </subcellularLocation>
</comment>
<dbReference type="PRINTS" id="PR00249">
    <property type="entry name" value="GPCRSECRETIN"/>
</dbReference>
<dbReference type="GO" id="GO:0007188">
    <property type="term" value="P:adenylate cyclase-modulating G protein-coupled receptor signaling pathway"/>
    <property type="evidence" value="ECO:0007669"/>
    <property type="project" value="TreeGrafter"/>
</dbReference>
<evidence type="ECO:0000256" key="4">
    <source>
        <dbReference type="ARBA" id="ARBA00022692"/>
    </source>
</evidence>
<dbReference type="GO" id="GO:0007166">
    <property type="term" value="P:cell surface receptor signaling pathway"/>
    <property type="evidence" value="ECO:0007669"/>
    <property type="project" value="InterPro"/>
</dbReference>
<feature type="transmembrane region" description="Helical" evidence="11">
    <location>
        <begin position="116"/>
        <end position="139"/>
    </location>
</feature>
<dbReference type="PROSITE" id="PS50227">
    <property type="entry name" value="G_PROTEIN_RECEP_F2_3"/>
    <property type="match status" value="1"/>
</dbReference>
<dbReference type="SMART" id="SM00008">
    <property type="entry name" value="HormR"/>
    <property type="match status" value="1"/>
</dbReference>
<dbReference type="PANTHER" id="PTHR45620">
    <property type="entry name" value="PDF RECEPTOR-LIKE PROTEIN-RELATED"/>
    <property type="match status" value="1"/>
</dbReference>
<keyword evidence="4 11" id="KW-0812">Transmembrane</keyword>
<dbReference type="Pfam" id="PF00002">
    <property type="entry name" value="7tm_2"/>
    <property type="match status" value="1"/>
</dbReference>
<comment type="caution">
    <text evidence="14">The sequence shown here is derived from an EMBL/GenBank/DDBJ whole genome shotgun (WGS) entry which is preliminary data.</text>
</comment>
<dbReference type="GO" id="GO:0004967">
    <property type="term" value="F:glucagon receptor activity"/>
    <property type="evidence" value="ECO:0007669"/>
    <property type="project" value="TreeGrafter"/>
</dbReference>
<dbReference type="GO" id="GO:0005886">
    <property type="term" value="C:plasma membrane"/>
    <property type="evidence" value="ECO:0007669"/>
    <property type="project" value="UniProtKB-SubCell"/>
</dbReference>
<evidence type="ECO:0008006" key="16">
    <source>
        <dbReference type="Google" id="ProtNLM"/>
    </source>
</evidence>
<evidence type="ECO:0000256" key="3">
    <source>
        <dbReference type="ARBA" id="ARBA00022475"/>
    </source>
</evidence>
<keyword evidence="6" id="KW-0297">G-protein coupled receptor</keyword>
<dbReference type="GO" id="GO:0017046">
    <property type="term" value="F:peptide hormone binding"/>
    <property type="evidence" value="ECO:0007669"/>
    <property type="project" value="TreeGrafter"/>
</dbReference>
<dbReference type="PROSITE" id="PS00650">
    <property type="entry name" value="G_PROTEIN_RECEP_F2_2"/>
    <property type="match status" value="1"/>
</dbReference>
<dbReference type="EMBL" id="BEZZ01000189">
    <property type="protein sequence ID" value="GCC28034.1"/>
    <property type="molecule type" value="Genomic_DNA"/>
</dbReference>
<evidence type="ECO:0000256" key="9">
    <source>
        <dbReference type="ARBA" id="ARBA00023180"/>
    </source>
</evidence>
<feature type="domain" description="G-protein coupled receptors family 2 profile 1" evidence="12">
    <location>
        <begin position="15"/>
        <end position="98"/>
    </location>
</feature>
<reference evidence="14 15" key="1">
    <citation type="journal article" date="2018" name="Nat. Ecol. Evol.">
        <title>Shark genomes provide insights into elasmobranch evolution and the origin of vertebrates.</title>
        <authorList>
            <person name="Hara Y"/>
            <person name="Yamaguchi K"/>
            <person name="Onimaru K"/>
            <person name="Kadota M"/>
            <person name="Koyanagi M"/>
            <person name="Keeley SD"/>
            <person name="Tatsumi K"/>
            <person name="Tanaka K"/>
            <person name="Motone F"/>
            <person name="Kageyama Y"/>
            <person name="Nozu R"/>
            <person name="Adachi N"/>
            <person name="Nishimura O"/>
            <person name="Nakagawa R"/>
            <person name="Tanegashima C"/>
            <person name="Kiyatake I"/>
            <person name="Matsumoto R"/>
            <person name="Murakumo K"/>
            <person name="Nishida K"/>
            <person name="Terakita A"/>
            <person name="Kuratani S"/>
            <person name="Sato K"/>
            <person name="Hyodo S Kuraku.S."/>
        </authorList>
    </citation>
    <scope>NUCLEOTIDE SEQUENCE [LARGE SCALE GENOMIC DNA]</scope>
</reference>
<dbReference type="InterPro" id="IPR050332">
    <property type="entry name" value="GPCR_2"/>
</dbReference>
<keyword evidence="9" id="KW-0325">Glycoprotein</keyword>
<dbReference type="SUPFAM" id="SSF111418">
    <property type="entry name" value="Hormone receptor domain"/>
    <property type="match status" value="1"/>
</dbReference>
<dbReference type="OMA" id="SGVFCNG"/>
<dbReference type="Proteomes" id="UP000287033">
    <property type="component" value="Unassembled WGS sequence"/>
</dbReference>
<evidence type="ECO:0000256" key="10">
    <source>
        <dbReference type="ARBA" id="ARBA00023224"/>
    </source>
</evidence>
<dbReference type="SUPFAM" id="SSF81321">
    <property type="entry name" value="Family A G protein-coupled receptor-like"/>
    <property type="match status" value="1"/>
</dbReference>
<feature type="transmembrane region" description="Helical" evidence="11">
    <location>
        <begin position="353"/>
        <end position="376"/>
    </location>
</feature>
<evidence type="ECO:0000313" key="14">
    <source>
        <dbReference type="EMBL" id="GCC28034.1"/>
    </source>
</evidence>
<dbReference type="FunFam" id="4.10.1240.10:FF:000017">
    <property type="entry name" value="Glucagon like peptide 2 receptor"/>
    <property type="match status" value="1"/>
</dbReference>
<proteinExistence type="inferred from homology"/>